<dbReference type="Proteomes" id="UP001497644">
    <property type="component" value="Chromosome 4"/>
</dbReference>
<sequence length="91" mass="10222">MRLLRESFLPPQSKTFLYSLLLPPLLSWAFLRSKLLLLLLPLLLLLIGYPKFLISVNSGEPGGLFASVVTAGTPICSVVRWWYLILMLYAG</sequence>
<evidence type="ECO:0000313" key="3">
    <source>
        <dbReference type="Proteomes" id="UP001497644"/>
    </source>
</evidence>
<reference evidence="2" key="1">
    <citation type="submission" date="2024-04" db="EMBL/GenBank/DDBJ databases">
        <authorList>
            <consortium name="Molecular Ecology Group"/>
        </authorList>
    </citation>
    <scope>NUCLEOTIDE SEQUENCE</scope>
</reference>
<evidence type="ECO:0000256" key="1">
    <source>
        <dbReference type="SAM" id="Phobius"/>
    </source>
</evidence>
<feature type="transmembrane region" description="Helical" evidence="1">
    <location>
        <begin position="36"/>
        <end position="52"/>
    </location>
</feature>
<feature type="transmembrane region" description="Helical" evidence="1">
    <location>
        <begin position="64"/>
        <end position="90"/>
    </location>
</feature>
<keyword evidence="1" id="KW-1133">Transmembrane helix</keyword>
<protein>
    <submittedName>
        <fullName evidence="2">Uncharacterized protein</fullName>
    </submittedName>
</protein>
<name>A0AAV2NSU0_9HYME</name>
<evidence type="ECO:0000313" key="2">
    <source>
        <dbReference type="EMBL" id="CAL1682953.1"/>
    </source>
</evidence>
<keyword evidence="1" id="KW-0812">Transmembrane</keyword>
<accession>A0AAV2NSU0</accession>
<dbReference type="EMBL" id="OZ034827">
    <property type="protein sequence ID" value="CAL1682953.1"/>
    <property type="molecule type" value="Genomic_DNA"/>
</dbReference>
<keyword evidence="1" id="KW-0472">Membrane</keyword>
<proteinExistence type="predicted"/>
<gene>
    <name evidence="2" type="ORF">LPLAT_LOCUS8786</name>
</gene>
<organism evidence="2 3">
    <name type="scientific">Lasius platythorax</name>
    <dbReference type="NCBI Taxonomy" id="488582"/>
    <lineage>
        <taxon>Eukaryota</taxon>
        <taxon>Metazoa</taxon>
        <taxon>Ecdysozoa</taxon>
        <taxon>Arthropoda</taxon>
        <taxon>Hexapoda</taxon>
        <taxon>Insecta</taxon>
        <taxon>Pterygota</taxon>
        <taxon>Neoptera</taxon>
        <taxon>Endopterygota</taxon>
        <taxon>Hymenoptera</taxon>
        <taxon>Apocrita</taxon>
        <taxon>Aculeata</taxon>
        <taxon>Formicoidea</taxon>
        <taxon>Formicidae</taxon>
        <taxon>Formicinae</taxon>
        <taxon>Lasius</taxon>
        <taxon>Lasius</taxon>
    </lineage>
</organism>
<dbReference type="AlphaFoldDB" id="A0AAV2NSU0"/>
<keyword evidence="3" id="KW-1185">Reference proteome</keyword>